<protein>
    <recommendedName>
        <fullName evidence="2">SH3b domain-containing protein</fullName>
    </recommendedName>
</protein>
<evidence type="ECO:0000313" key="4">
    <source>
        <dbReference type="Proteomes" id="UP001307705"/>
    </source>
</evidence>
<feature type="domain" description="SH3b" evidence="2">
    <location>
        <begin position="44"/>
        <end position="86"/>
    </location>
</feature>
<feature type="signal peptide" evidence="1">
    <location>
        <begin position="1"/>
        <end position="21"/>
    </location>
</feature>
<dbReference type="Gene3D" id="2.30.30.40">
    <property type="entry name" value="SH3 Domains"/>
    <property type="match status" value="1"/>
</dbReference>
<feature type="chain" id="PRO_5046969073" description="SH3b domain-containing protein" evidence="1">
    <location>
        <begin position="22"/>
        <end position="192"/>
    </location>
</feature>
<keyword evidence="4" id="KW-1185">Reference proteome</keyword>
<keyword evidence="1" id="KW-0732">Signal</keyword>
<dbReference type="EMBL" id="BTPE01000002">
    <property type="protein sequence ID" value="GMQ32176.1"/>
    <property type="molecule type" value="Genomic_DNA"/>
</dbReference>
<dbReference type="Proteomes" id="UP001307705">
    <property type="component" value="Unassembled WGS sequence"/>
</dbReference>
<accession>A0ABQ6PX01</accession>
<proteinExistence type="predicted"/>
<evidence type="ECO:0000256" key="1">
    <source>
        <dbReference type="SAM" id="SignalP"/>
    </source>
</evidence>
<gene>
    <name evidence="3" type="ORF">Ataiwa_04480</name>
</gene>
<name>A0ABQ6PX01_9BACT</name>
<dbReference type="InterPro" id="IPR003646">
    <property type="entry name" value="SH3-like_bac-type"/>
</dbReference>
<comment type="caution">
    <text evidence="3">The sequence shown here is derived from an EMBL/GenBank/DDBJ whole genome shotgun (WGS) entry which is preliminary data.</text>
</comment>
<dbReference type="Pfam" id="PF08239">
    <property type="entry name" value="SH3_3"/>
    <property type="match status" value="1"/>
</dbReference>
<reference evidence="3 4" key="1">
    <citation type="submission" date="2023-08" db="EMBL/GenBank/DDBJ databases">
        <title>Draft genome sequence of Algoriphagus taiwanensis.</title>
        <authorList>
            <person name="Takatani N."/>
            <person name="Hosokawa M."/>
            <person name="Sawabe T."/>
        </authorList>
    </citation>
    <scope>NUCLEOTIDE SEQUENCE [LARGE SCALE GENOMIC DNA]</scope>
    <source>
        <strain evidence="3 4">JCM 19755</strain>
    </source>
</reference>
<sequence>MKKLILLLFLFLKLSIGISQINTPDKLPDSVACNLTNAPIRPLPDPASEIIGKIPKGAYLKVIDYYEKYLKVRYDTIEGYISYTFVKSYSPEFREYYEYAKAIDEKDLKEIIESKNQERLENLTQRFGKSAAEKIFKKSIWIGMTEEMLLESWGNPIDINRTVLRNLVKKQYVYPNYKYVYLENGKVTAWQD</sequence>
<dbReference type="RefSeq" id="WP_338226991.1">
    <property type="nucleotide sequence ID" value="NZ_BTPE01000002.1"/>
</dbReference>
<evidence type="ECO:0000313" key="3">
    <source>
        <dbReference type="EMBL" id="GMQ32176.1"/>
    </source>
</evidence>
<evidence type="ECO:0000259" key="2">
    <source>
        <dbReference type="Pfam" id="PF08239"/>
    </source>
</evidence>
<organism evidence="3 4">
    <name type="scientific">Algoriphagus taiwanensis</name>
    <dbReference type="NCBI Taxonomy" id="1445656"/>
    <lineage>
        <taxon>Bacteria</taxon>
        <taxon>Pseudomonadati</taxon>
        <taxon>Bacteroidota</taxon>
        <taxon>Cytophagia</taxon>
        <taxon>Cytophagales</taxon>
        <taxon>Cyclobacteriaceae</taxon>
        <taxon>Algoriphagus</taxon>
    </lineage>
</organism>